<dbReference type="GO" id="GO:0005634">
    <property type="term" value="C:nucleus"/>
    <property type="evidence" value="ECO:0007669"/>
    <property type="project" value="UniProtKB-SubCell"/>
</dbReference>
<name>A0A1A9Z6Z1_GLOPL</name>
<evidence type="ECO:0000256" key="15">
    <source>
        <dbReference type="PIRNR" id="PIRNR028973"/>
    </source>
</evidence>
<dbReference type="InterPro" id="IPR036265">
    <property type="entry name" value="HIT-like_sf"/>
</dbReference>
<feature type="binding site" evidence="17">
    <location>
        <position position="199"/>
    </location>
    <ligand>
        <name>substrate</name>
    </ligand>
</feature>
<dbReference type="GO" id="GO:0140932">
    <property type="term" value="F:5'-(N(7)-methyl 5'-triphosphoguanosine)-[mRNA] diphosphatase activity"/>
    <property type="evidence" value="ECO:0007669"/>
    <property type="project" value="UniProtKB-EC"/>
</dbReference>
<dbReference type="SUPFAM" id="SSF102860">
    <property type="entry name" value="mRNA decapping enzyme DcpS N-terminal domain"/>
    <property type="match status" value="1"/>
</dbReference>
<evidence type="ECO:0000256" key="9">
    <source>
        <dbReference type="ARBA" id="ARBA00022664"/>
    </source>
</evidence>
<dbReference type="PANTHER" id="PTHR12978:SF0">
    <property type="entry name" value="M7GPPPX DIPHOSPHATASE"/>
    <property type="match status" value="1"/>
</dbReference>
<keyword evidence="7" id="KW-0963">Cytoplasm</keyword>
<reference evidence="18" key="2">
    <citation type="submission" date="2020-05" db="UniProtKB">
        <authorList>
            <consortium name="EnsemblMetazoa"/>
        </authorList>
    </citation>
    <scope>IDENTIFICATION</scope>
    <source>
        <strain evidence="18">IAEA</strain>
    </source>
</reference>
<dbReference type="SUPFAM" id="SSF54197">
    <property type="entry name" value="HIT-like"/>
    <property type="match status" value="1"/>
</dbReference>
<dbReference type="InterPro" id="IPR011145">
    <property type="entry name" value="Scavenger_mRNA_decap_enz_N"/>
</dbReference>
<feature type="binding site" evidence="17">
    <location>
        <begin position="292"/>
        <end position="303"/>
    </location>
    <ligand>
        <name>substrate</name>
    </ligand>
</feature>
<sequence>MPETFITSKMKTTTGVIIEADKVADLETKEGSTLTKQTDGVVKYNLANFHLQRILNNNTRNKSIALLGCFPEQSDTAKAVVIFEKQAFRESEVATESDQSGKQLLEKNCEDHVNKTSPMSYFCSDLKVQTEFINDIYGSYQCVPPVELSGVKATVVYPASQKHIEKYTVCQKYIISETPELYEEITLPYISTSQHSLEWVYNILDHKQEVERIVYEDPDPETGFILLPDLKWDGRTLETLYLLVITHKRGIKSLRDLNAHHLPLLRNIRSRAAEAIEKRYGLLSAQLRMYLHYQPSFYHLHIHINPIRNDAPGIWCEKSHMLDMVINNLELIENYYQKATLPFVLHEGNELLEQYELKMSIRRAPKHLSEKYNEKDETSSSKKLKLDDINISEVVSK</sequence>
<dbReference type="EC" id="3.6.1.59" evidence="5 15"/>
<dbReference type="Gene3D" id="3.30.428.10">
    <property type="entry name" value="HIT-like"/>
    <property type="match status" value="1"/>
</dbReference>
<comment type="subcellular location">
    <subcellularLocation>
        <location evidence="2">Cytoplasm</location>
    </subcellularLocation>
    <subcellularLocation>
        <location evidence="1 15">Nucleus</location>
    </subcellularLocation>
</comment>
<dbReference type="Pfam" id="PF11969">
    <property type="entry name" value="DcpS_C"/>
    <property type="match status" value="1"/>
</dbReference>
<dbReference type="GO" id="GO:0006397">
    <property type="term" value="P:mRNA processing"/>
    <property type="evidence" value="ECO:0007669"/>
    <property type="project" value="UniProtKB-KW"/>
</dbReference>
<dbReference type="InterPro" id="IPR008594">
    <property type="entry name" value="DcpS/DCS2"/>
</dbReference>
<evidence type="ECO:0000256" key="11">
    <source>
        <dbReference type="ARBA" id="ARBA00022990"/>
    </source>
</evidence>
<keyword evidence="9 15" id="KW-0507">mRNA processing</keyword>
<evidence type="ECO:0000256" key="8">
    <source>
        <dbReference type="ARBA" id="ARBA00022553"/>
    </source>
</evidence>
<accession>A0A1A9Z6Z1</accession>
<keyword evidence="19" id="KW-1185">Reference proteome</keyword>
<dbReference type="GO" id="GO:0000932">
    <property type="term" value="C:P-body"/>
    <property type="evidence" value="ECO:0007669"/>
    <property type="project" value="TreeGrafter"/>
</dbReference>
<evidence type="ECO:0000313" key="19">
    <source>
        <dbReference type="Proteomes" id="UP000092445"/>
    </source>
</evidence>
<dbReference type="FunFam" id="3.30.200.40:FF:000001">
    <property type="entry name" value="m7GpppX diphosphatase"/>
    <property type="match status" value="1"/>
</dbReference>
<keyword evidence="10 15" id="KW-0378">Hydrolase</keyword>
<evidence type="ECO:0000313" key="18">
    <source>
        <dbReference type="EnsemblMetazoa" id="GPAI005771-PA"/>
    </source>
</evidence>
<comment type="function">
    <text evidence="15">Decapping scavenger enzyme that catalyzes the cleavage of a residual cap structure following the degradation of mRNAs by the 3'-&gt;5' exosome-mediated mRNA decay pathway.</text>
</comment>
<feature type="binding site" evidence="17">
    <location>
        <position position="231"/>
    </location>
    <ligand>
        <name>substrate</name>
    </ligand>
</feature>
<protein>
    <recommendedName>
        <fullName evidence="6 15">m7GpppX diphosphatase</fullName>
        <ecNumber evidence="5 15">3.6.1.59</ecNumber>
    </recommendedName>
</protein>
<keyword evidence="11" id="KW-0007">Acetylation</keyword>
<dbReference type="GO" id="GO:0000290">
    <property type="term" value="P:deadenylation-dependent decapping of nuclear-transcribed mRNA"/>
    <property type="evidence" value="ECO:0007669"/>
    <property type="project" value="UniProtKB-UniRule"/>
</dbReference>
<dbReference type="FunFam" id="3.30.428.10:FF:000006">
    <property type="entry name" value="m7GpppX diphosphatase"/>
    <property type="match status" value="1"/>
</dbReference>
<feature type="binding site" evidence="17">
    <location>
        <position position="209"/>
    </location>
    <ligand>
        <name>substrate</name>
    </ligand>
</feature>
<feature type="active site" description="Nucleophile" evidence="16">
    <location>
        <position position="301"/>
    </location>
</feature>
<evidence type="ECO:0000256" key="16">
    <source>
        <dbReference type="PIRSR" id="PIRSR028973-1"/>
    </source>
</evidence>
<dbReference type="AlphaFoldDB" id="A0A1A9Z6Z1"/>
<evidence type="ECO:0000256" key="6">
    <source>
        <dbReference type="ARBA" id="ARBA00015636"/>
    </source>
</evidence>
<evidence type="ECO:0000256" key="3">
    <source>
        <dbReference type="ARBA" id="ARBA00010208"/>
    </source>
</evidence>
<dbReference type="GO" id="GO:0000340">
    <property type="term" value="F:RNA 7-methylguanosine cap binding"/>
    <property type="evidence" value="ECO:0007669"/>
    <property type="project" value="UniProtKB-UniRule"/>
</dbReference>
<evidence type="ECO:0000256" key="12">
    <source>
        <dbReference type="ARBA" id="ARBA00023187"/>
    </source>
</evidence>
<comment type="catalytic activity">
    <reaction evidence="14 15">
        <text>a 5'-end (N(7)-methyl 5'-triphosphoguanosine)-ribonucleoside in mRNA + H2O = N(7)-methyl-GMP + a 5'-end diphospho-ribonucleoside in mRNA + 2 H(+)</text>
        <dbReference type="Rhea" id="RHEA:65388"/>
        <dbReference type="Rhea" id="RHEA-COMP:17165"/>
        <dbReference type="Rhea" id="RHEA-COMP:17167"/>
        <dbReference type="ChEBI" id="CHEBI:15377"/>
        <dbReference type="ChEBI" id="CHEBI:15378"/>
        <dbReference type="ChEBI" id="CHEBI:58285"/>
        <dbReference type="ChEBI" id="CHEBI:156461"/>
        <dbReference type="ChEBI" id="CHEBI:167616"/>
        <dbReference type="EC" id="3.6.1.59"/>
    </reaction>
</comment>
<evidence type="ECO:0000256" key="10">
    <source>
        <dbReference type="ARBA" id="ARBA00022801"/>
    </source>
</evidence>
<comment type="similarity">
    <text evidence="3 15">Belongs to the HIT family.</text>
</comment>
<dbReference type="Pfam" id="PF05652">
    <property type="entry name" value="DcpS"/>
    <property type="match status" value="1"/>
</dbReference>
<feature type="binding site" evidence="17">
    <location>
        <position position="229"/>
    </location>
    <ligand>
        <name>substrate</name>
    </ligand>
</feature>
<evidence type="ECO:0000256" key="13">
    <source>
        <dbReference type="ARBA" id="ARBA00023242"/>
    </source>
</evidence>
<evidence type="ECO:0000256" key="1">
    <source>
        <dbReference type="ARBA" id="ARBA00004123"/>
    </source>
</evidence>
<organism evidence="18 19">
    <name type="scientific">Glossina pallidipes</name>
    <name type="common">Tsetse fly</name>
    <dbReference type="NCBI Taxonomy" id="7398"/>
    <lineage>
        <taxon>Eukaryota</taxon>
        <taxon>Metazoa</taxon>
        <taxon>Ecdysozoa</taxon>
        <taxon>Arthropoda</taxon>
        <taxon>Hexapoda</taxon>
        <taxon>Insecta</taxon>
        <taxon>Pterygota</taxon>
        <taxon>Neoptera</taxon>
        <taxon>Endopterygota</taxon>
        <taxon>Diptera</taxon>
        <taxon>Brachycera</taxon>
        <taxon>Muscomorpha</taxon>
        <taxon>Hippoboscoidea</taxon>
        <taxon>Glossinidae</taxon>
        <taxon>Glossina</taxon>
    </lineage>
</organism>
<dbReference type="Gene3D" id="3.30.200.40">
    <property type="entry name" value="Scavenger mRNA decapping enzyme, N-terminal domain"/>
    <property type="match status" value="1"/>
</dbReference>
<reference evidence="19" key="1">
    <citation type="submission" date="2014-03" db="EMBL/GenBank/DDBJ databases">
        <authorList>
            <person name="Aksoy S."/>
            <person name="Warren W."/>
            <person name="Wilson R.K."/>
        </authorList>
    </citation>
    <scope>NUCLEOTIDE SEQUENCE [LARGE SCALE GENOMIC DNA]</scope>
    <source>
        <strain evidence="19">IAEA</strain>
    </source>
</reference>
<dbReference type="GO" id="GO:0008380">
    <property type="term" value="P:RNA splicing"/>
    <property type="evidence" value="ECO:0007669"/>
    <property type="project" value="UniProtKB-KW"/>
</dbReference>
<dbReference type="Proteomes" id="UP000092445">
    <property type="component" value="Unassembled WGS sequence"/>
</dbReference>
<evidence type="ECO:0000256" key="7">
    <source>
        <dbReference type="ARBA" id="ARBA00022490"/>
    </source>
</evidence>
<evidence type="ECO:0000256" key="5">
    <source>
        <dbReference type="ARBA" id="ARBA00012520"/>
    </source>
</evidence>
<dbReference type="VEuPathDB" id="VectorBase:GPAI005771"/>
<proteinExistence type="inferred from homology"/>
<evidence type="ECO:0000256" key="4">
    <source>
        <dbReference type="ARBA" id="ARBA00011140"/>
    </source>
</evidence>
<dbReference type="PIRSF" id="PIRSF028973">
    <property type="entry name" value="Scavenger_mRNA_decap_enz"/>
    <property type="match status" value="1"/>
</dbReference>
<dbReference type="PANTHER" id="PTHR12978">
    <property type="entry name" value="HISTIDINE TRIAD HIT PROTEIN MEMBER"/>
    <property type="match status" value="1"/>
</dbReference>
<evidence type="ECO:0000256" key="2">
    <source>
        <dbReference type="ARBA" id="ARBA00004496"/>
    </source>
</evidence>
<evidence type="ECO:0000256" key="17">
    <source>
        <dbReference type="PIRSR" id="PIRSR028973-2"/>
    </source>
</evidence>
<evidence type="ECO:0000256" key="14">
    <source>
        <dbReference type="ARBA" id="ARBA00048222"/>
    </source>
</evidence>
<keyword evidence="13 15" id="KW-0539">Nucleus</keyword>
<keyword evidence="8" id="KW-0597">Phosphoprotein</keyword>
<keyword evidence="12" id="KW-0508">mRNA splicing</keyword>
<comment type="subunit">
    <text evidence="4">Homodimer. Associates with components of the exosome multienzyme ribonuclease complex, such as EXOSC3 and EXOSC4. Interacts with NDOR1.</text>
</comment>
<dbReference type="EnsemblMetazoa" id="GPAI005771-RA">
    <property type="protein sequence ID" value="GPAI005771-PA"/>
    <property type="gene ID" value="GPAI005771"/>
</dbReference>
<dbReference type="STRING" id="7398.A0A1A9Z6Z1"/>